<protein>
    <submittedName>
        <fullName evidence="3">Carboxyvinyl-carboxyphosphonate phosphorylmutase</fullName>
    </submittedName>
</protein>
<dbReference type="KEGG" id="ffu:CLAFUR5_05823"/>
<dbReference type="InterPro" id="IPR039556">
    <property type="entry name" value="ICL/PEPM"/>
</dbReference>
<dbReference type="PROSITE" id="PS00161">
    <property type="entry name" value="ISOCITRATE_LYASE"/>
    <property type="match status" value="1"/>
</dbReference>
<dbReference type="RefSeq" id="XP_047761951.1">
    <property type="nucleotide sequence ID" value="XM_047904971.1"/>
</dbReference>
<dbReference type="InterPro" id="IPR018523">
    <property type="entry name" value="Isocitrate_lyase_ph_CS"/>
</dbReference>
<comment type="similarity">
    <text evidence="2">Belongs to the isocitrate lyase/PEP mutase superfamily.</text>
</comment>
<dbReference type="FunFam" id="3.20.20.60:FF:000009">
    <property type="entry name" value="2-methylisocitrate lyase"/>
    <property type="match status" value="1"/>
</dbReference>
<proteinExistence type="inferred from homology"/>
<dbReference type="PANTHER" id="PTHR42905">
    <property type="entry name" value="PHOSPHOENOLPYRUVATE CARBOXYLASE"/>
    <property type="match status" value="1"/>
</dbReference>
<dbReference type="GO" id="GO:0046421">
    <property type="term" value="F:methylisocitrate lyase activity"/>
    <property type="evidence" value="ECO:0007669"/>
    <property type="project" value="UniProtKB-EC"/>
</dbReference>
<dbReference type="Pfam" id="PF13714">
    <property type="entry name" value="PEP_mutase"/>
    <property type="match status" value="1"/>
</dbReference>
<reference evidence="3" key="2">
    <citation type="journal article" date="2022" name="Microb. Genom.">
        <title>A chromosome-scale genome assembly of the tomato pathogen Cladosporium fulvum reveals a compartmentalized genome architecture and the presence of a dispensable chromosome.</title>
        <authorList>
            <person name="Zaccaron A.Z."/>
            <person name="Chen L.H."/>
            <person name="Samaras A."/>
            <person name="Stergiopoulos I."/>
        </authorList>
    </citation>
    <scope>NUCLEOTIDE SEQUENCE</scope>
    <source>
        <strain evidence="3">Race5_Kim</strain>
    </source>
</reference>
<dbReference type="GeneID" id="71985701"/>
<reference evidence="3" key="1">
    <citation type="submission" date="2021-12" db="EMBL/GenBank/DDBJ databases">
        <authorList>
            <person name="Zaccaron A."/>
            <person name="Stergiopoulos I."/>
        </authorList>
    </citation>
    <scope>NUCLEOTIDE SEQUENCE</scope>
    <source>
        <strain evidence="3">Race5_Kim</strain>
    </source>
</reference>
<accession>A0A9Q8LHI6</accession>
<comment type="catalytic activity">
    <reaction evidence="1">
        <text>(2S,3R)-3-hydroxybutane-1,2,3-tricarboxylate = pyruvate + succinate</text>
        <dbReference type="Rhea" id="RHEA:16809"/>
        <dbReference type="ChEBI" id="CHEBI:15361"/>
        <dbReference type="ChEBI" id="CHEBI:30031"/>
        <dbReference type="ChEBI" id="CHEBI:57429"/>
        <dbReference type="EC" id="4.1.3.30"/>
    </reaction>
</comment>
<dbReference type="InterPro" id="IPR015813">
    <property type="entry name" value="Pyrv/PenolPyrv_kinase-like_dom"/>
</dbReference>
<organism evidence="3 4">
    <name type="scientific">Passalora fulva</name>
    <name type="common">Tomato leaf mold</name>
    <name type="synonym">Cladosporium fulvum</name>
    <dbReference type="NCBI Taxonomy" id="5499"/>
    <lineage>
        <taxon>Eukaryota</taxon>
        <taxon>Fungi</taxon>
        <taxon>Dikarya</taxon>
        <taxon>Ascomycota</taxon>
        <taxon>Pezizomycotina</taxon>
        <taxon>Dothideomycetes</taxon>
        <taxon>Dothideomycetidae</taxon>
        <taxon>Mycosphaerellales</taxon>
        <taxon>Mycosphaerellaceae</taxon>
        <taxon>Fulvia</taxon>
    </lineage>
</organism>
<gene>
    <name evidence="3" type="ORF">CLAFUR5_05823</name>
</gene>
<evidence type="ECO:0000256" key="1">
    <source>
        <dbReference type="ARBA" id="ARBA00001050"/>
    </source>
</evidence>
<dbReference type="EMBL" id="CP090167">
    <property type="protein sequence ID" value="UJO17585.1"/>
    <property type="molecule type" value="Genomic_DNA"/>
</dbReference>
<dbReference type="InterPro" id="IPR040442">
    <property type="entry name" value="Pyrv_kinase-like_dom_sf"/>
</dbReference>
<evidence type="ECO:0000313" key="3">
    <source>
        <dbReference type="EMBL" id="UJO17585.1"/>
    </source>
</evidence>
<evidence type="ECO:0000313" key="4">
    <source>
        <dbReference type="Proteomes" id="UP000756132"/>
    </source>
</evidence>
<sequence length="353" mass="38153">MLTDLELPKVMTPHATLTEDFPVPVVTSEIDKGATISSDGDSKPSRRLNVPALEPHHHVGACTRLRSMLANSDQLIVCPGVYDGLSARIALDVGFDALYMTGAGTTASRLGQVDLGIAQLADMRAHAEMIANLDESIPLIADMDTGFGGPLLIDRAVKEYSRAGVAAFHIEDQLLAKRCGHLARKDVVEIEEYLVRIRAAKQAKEKIASDIVIIGRTDALQKHSYDEAIKRLRAAREAGADVGQLEGATSKEMARQAVKDLAPMPLLLNMVEHGATPIITTKEAKDMGYRVMIFSFACLGPAFVAIRETLQKLKHEGVTGIPEDVKPKTILDVCGLQEAQELDREAGGCMRPA</sequence>
<dbReference type="CDD" id="cd00377">
    <property type="entry name" value="ICL_PEPM"/>
    <property type="match status" value="1"/>
</dbReference>
<dbReference type="Gene3D" id="3.20.20.60">
    <property type="entry name" value="Phosphoenolpyruvate-binding domains"/>
    <property type="match status" value="1"/>
</dbReference>
<dbReference type="AlphaFoldDB" id="A0A9Q8LHI6"/>
<dbReference type="Proteomes" id="UP000756132">
    <property type="component" value="Chromosome 5"/>
</dbReference>
<dbReference type="SUPFAM" id="SSF51621">
    <property type="entry name" value="Phosphoenolpyruvate/pyruvate domain"/>
    <property type="match status" value="1"/>
</dbReference>
<name>A0A9Q8LHI6_PASFU</name>
<dbReference type="PANTHER" id="PTHR42905:SF2">
    <property type="entry name" value="PHOSPHOENOLPYRUVATE CARBOXYLASE FAMILY PROTEIN"/>
    <property type="match status" value="1"/>
</dbReference>
<dbReference type="OrthoDB" id="1923844at2759"/>
<evidence type="ECO:0000256" key="2">
    <source>
        <dbReference type="ARBA" id="ARBA00061405"/>
    </source>
</evidence>
<keyword evidence="4" id="KW-1185">Reference proteome</keyword>